<dbReference type="SUPFAM" id="SSF102405">
    <property type="entry name" value="MCP/YpsA-like"/>
    <property type="match status" value="1"/>
</dbReference>
<evidence type="ECO:0000256" key="1">
    <source>
        <dbReference type="ARBA" id="ARBA00006525"/>
    </source>
</evidence>
<dbReference type="InterPro" id="IPR003488">
    <property type="entry name" value="DprA"/>
</dbReference>
<proteinExistence type="inferred from homology"/>
<dbReference type="Proteomes" id="UP000274920">
    <property type="component" value="Unassembled WGS sequence"/>
</dbReference>
<dbReference type="Pfam" id="PF02481">
    <property type="entry name" value="DNA_processg_A"/>
    <property type="match status" value="1"/>
</dbReference>
<dbReference type="Pfam" id="PF17782">
    <property type="entry name" value="WHD_DprA"/>
    <property type="match status" value="1"/>
</dbReference>
<dbReference type="InterPro" id="IPR036388">
    <property type="entry name" value="WH-like_DNA-bd_sf"/>
</dbReference>
<dbReference type="EMBL" id="RHJS01000002">
    <property type="protein sequence ID" value="RRK32406.1"/>
    <property type="molecule type" value="Genomic_DNA"/>
</dbReference>
<evidence type="ECO:0000313" key="5">
    <source>
        <dbReference type="Proteomes" id="UP000274920"/>
    </source>
</evidence>
<dbReference type="InterPro" id="IPR041614">
    <property type="entry name" value="DprA_WH"/>
</dbReference>
<gene>
    <name evidence="4" type="primary">dprA</name>
    <name evidence="4" type="ORF">EBB54_14345</name>
</gene>
<reference evidence="4" key="1">
    <citation type="submission" date="2018-10" db="EMBL/GenBank/DDBJ databases">
        <title>Schaedlerella arabinophila gen. nov. sp. nov., isolated from the mouse intestinal tract and comparative analysis with the genome of the closely related altered Schaedler flora strain ASF502.</title>
        <authorList>
            <person name="Miyake S."/>
            <person name="Soh M."/>
            <person name="Seedorf H."/>
        </authorList>
    </citation>
    <scope>NUCLEOTIDE SEQUENCE [LARGE SCALE GENOMIC DNA]</scope>
    <source>
        <strain evidence="4">DSM 106076</strain>
    </source>
</reference>
<comment type="similarity">
    <text evidence="1">Belongs to the DprA/Smf family.</text>
</comment>
<dbReference type="NCBIfam" id="TIGR00732">
    <property type="entry name" value="dprA"/>
    <property type="match status" value="1"/>
</dbReference>
<organism evidence="4 5">
    <name type="scientific">Schaedlerella arabinosiphila</name>
    <dbReference type="NCBI Taxonomy" id="2044587"/>
    <lineage>
        <taxon>Bacteria</taxon>
        <taxon>Bacillati</taxon>
        <taxon>Bacillota</taxon>
        <taxon>Clostridia</taxon>
        <taxon>Lachnospirales</taxon>
        <taxon>Lachnospiraceae</taxon>
        <taxon>Schaedlerella</taxon>
    </lineage>
</organism>
<feature type="domain" description="Smf/DprA SLOG" evidence="2">
    <location>
        <begin position="76"/>
        <end position="285"/>
    </location>
</feature>
<dbReference type="Gene3D" id="1.10.10.10">
    <property type="entry name" value="Winged helix-like DNA-binding domain superfamily/Winged helix DNA-binding domain"/>
    <property type="match status" value="1"/>
</dbReference>
<comment type="caution">
    <text evidence="4">The sequence shown here is derived from an EMBL/GenBank/DDBJ whole genome shotgun (WGS) entry which is preliminary data.</text>
</comment>
<evidence type="ECO:0000313" key="4">
    <source>
        <dbReference type="EMBL" id="RRK32406.1"/>
    </source>
</evidence>
<protein>
    <submittedName>
        <fullName evidence="4">DNA-protecting protein DprA</fullName>
    </submittedName>
</protein>
<keyword evidence="5" id="KW-1185">Reference proteome</keyword>
<dbReference type="GO" id="GO:0009294">
    <property type="term" value="P:DNA-mediated transformation"/>
    <property type="evidence" value="ECO:0007669"/>
    <property type="project" value="InterPro"/>
</dbReference>
<accession>A0A3R8R5B2</accession>
<evidence type="ECO:0000259" key="3">
    <source>
        <dbReference type="Pfam" id="PF17782"/>
    </source>
</evidence>
<feature type="domain" description="DprA winged helix" evidence="3">
    <location>
        <begin position="296"/>
        <end position="349"/>
    </location>
</feature>
<evidence type="ECO:0000259" key="2">
    <source>
        <dbReference type="Pfam" id="PF02481"/>
    </source>
</evidence>
<dbReference type="PANTHER" id="PTHR43022">
    <property type="entry name" value="PROTEIN SMF"/>
    <property type="match status" value="1"/>
</dbReference>
<dbReference type="PANTHER" id="PTHR43022:SF1">
    <property type="entry name" value="PROTEIN SMF"/>
    <property type="match status" value="1"/>
</dbReference>
<dbReference type="InterPro" id="IPR057666">
    <property type="entry name" value="DrpA_SLOG"/>
</dbReference>
<dbReference type="RefSeq" id="WP_125127875.1">
    <property type="nucleotide sequence ID" value="NZ_RHJS01000002.1"/>
</dbReference>
<dbReference type="Gene3D" id="3.40.50.450">
    <property type="match status" value="1"/>
</dbReference>
<sequence>MDQYEYWLSALSISDRKKMMLHAYMKSAKGAYYIEETSLHRFQFLNETDRNTMSQAKKIWDLQGEYDGLVKKQIRLYTCFDPEYPKKLADIPDKPYALYVKGNLPDERLMSVAVVGARSCSRYGEKHAYEFAEFLSGHGVQIISGLARGIDGVSQRGALMGRGKTFAVLGSGADVCYPRENIGLYGDILEMGGGIISELPPGTQPRPYHFPKRNRIISGLSDLVLVMEAREKSGSLITADLALDQGRDVYALPGPVDSSLSMGCHQLIRQGAGILISPEMLLEELGISGGNLQEKKTEAKKMLESLENMVYSSVVLYPRNIGQIMDESGLSAQEVLETLVSLEIKGYIKEISKNYYIRV</sequence>
<name>A0A3R8R5B2_9FIRM</name>
<dbReference type="AlphaFoldDB" id="A0A3R8R5B2"/>